<accession>A0ABW3J4E8</accession>
<sequence>MTENEISNTIIGLAIDVHKSLGPGLLESAYKECLFFKINQFGLFVEKEKAMPLIFEDIKLDCGYRVDLLVEKKSVIEIKSVASLSDLHLAQTITYLKLGNYKLGLLINFNEVLLKTGIRRVVNKL</sequence>
<name>A0ABW3J4E8_9FLAO</name>
<dbReference type="InterPro" id="IPR026350">
    <property type="entry name" value="GxxExxY"/>
</dbReference>
<dbReference type="RefSeq" id="WP_379757535.1">
    <property type="nucleotide sequence ID" value="NZ_JBHSYB010000027.1"/>
</dbReference>
<keyword evidence="2" id="KW-1185">Reference proteome</keyword>
<comment type="caution">
    <text evidence="1">The sequence shown here is derived from an EMBL/GenBank/DDBJ whole genome shotgun (WGS) entry which is preliminary data.</text>
</comment>
<evidence type="ECO:0000313" key="1">
    <source>
        <dbReference type="EMBL" id="MFD0984971.1"/>
    </source>
</evidence>
<evidence type="ECO:0000313" key="2">
    <source>
        <dbReference type="Proteomes" id="UP001597051"/>
    </source>
</evidence>
<dbReference type="Pfam" id="PF13366">
    <property type="entry name" value="PDDEXK_3"/>
    <property type="match status" value="1"/>
</dbReference>
<reference evidence="2" key="1">
    <citation type="journal article" date="2019" name="Int. J. Syst. Evol. Microbiol.">
        <title>The Global Catalogue of Microorganisms (GCM) 10K type strain sequencing project: providing services to taxonomists for standard genome sequencing and annotation.</title>
        <authorList>
            <consortium name="The Broad Institute Genomics Platform"/>
            <consortium name="The Broad Institute Genome Sequencing Center for Infectious Disease"/>
            <person name="Wu L."/>
            <person name="Ma J."/>
        </authorList>
    </citation>
    <scope>NUCLEOTIDE SEQUENCE [LARGE SCALE GENOMIC DNA]</scope>
    <source>
        <strain evidence="2">CECT 7649</strain>
    </source>
</reference>
<proteinExistence type="predicted"/>
<gene>
    <name evidence="1" type="ORF">ACFQ0S_10850</name>
</gene>
<dbReference type="NCBIfam" id="TIGR04256">
    <property type="entry name" value="GxxExxY"/>
    <property type="match status" value="1"/>
</dbReference>
<dbReference type="Proteomes" id="UP001597051">
    <property type="component" value="Unassembled WGS sequence"/>
</dbReference>
<organism evidence="1 2">
    <name type="scientific">Flavobacterium myungsuense</name>
    <dbReference type="NCBI Taxonomy" id="651823"/>
    <lineage>
        <taxon>Bacteria</taxon>
        <taxon>Pseudomonadati</taxon>
        <taxon>Bacteroidota</taxon>
        <taxon>Flavobacteriia</taxon>
        <taxon>Flavobacteriales</taxon>
        <taxon>Flavobacteriaceae</taxon>
        <taxon>Flavobacterium</taxon>
    </lineage>
</organism>
<dbReference type="EMBL" id="JBHTIZ010000026">
    <property type="protein sequence ID" value="MFD0984971.1"/>
    <property type="molecule type" value="Genomic_DNA"/>
</dbReference>
<protein>
    <submittedName>
        <fullName evidence="1">GxxExxY protein</fullName>
    </submittedName>
</protein>